<dbReference type="InterPro" id="IPR012476">
    <property type="entry name" value="GLE1"/>
</dbReference>
<keyword evidence="4" id="KW-0813">Transport</keyword>
<protein>
    <recommendedName>
        <fullName evidence="13">mRNA export factor GLE1</fullName>
    </recommendedName>
    <alternativeName>
        <fullName evidence="15">GLE1 RNA export mediator</fullName>
    </alternativeName>
    <alternativeName>
        <fullName evidence="14">Nucleoporin GLE1</fullName>
    </alternativeName>
</protein>
<dbReference type="InterPro" id="IPR038506">
    <property type="entry name" value="GLE1-like_sf"/>
</dbReference>
<comment type="similarity">
    <text evidence="3">Belongs to the GLE1 family.</text>
</comment>
<keyword evidence="8" id="KW-0811">Translocation</keyword>
<dbReference type="Gene3D" id="1.25.40.510">
    <property type="entry name" value="GLE1-like"/>
    <property type="match status" value="1"/>
</dbReference>
<evidence type="ECO:0000256" key="12">
    <source>
        <dbReference type="ARBA" id="ARBA00024680"/>
    </source>
</evidence>
<name>A0ABD2PAN8_9CUCU</name>
<keyword evidence="5" id="KW-0963">Cytoplasm</keyword>
<evidence type="ECO:0000256" key="5">
    <source>
        <dbReference type="ARBA" id="ARBA00022490"/>
    </source>
</evidence>
<keyword evidence="9 16" id="KW-0175">Coiled coil</keyword>
<feature type="coiled-coil region" evidence="16">
    <location>
        <begin position="122"/>
        <end position="174"/>
    </location>
</feature>
<keyword evidence="18" id="KW-1185">Reference proteome</keyword>
<evidence type="ECO:0000256" key="10">
    <source>
        <dbReference type="ARBA" id="ARBA00023132"/>
    </source>
</evidence>
<evidence type="ECO:0000256" key="13">
    <source>
        <dbReference type="ARBA" id="ARBA00026227"/>
    </source>
</evidence>
<keyword evidence="6" id="KW-0509">mRNA transport</keyword>
<comment type="function">
    <text evidence="12">Required for the export of mRNAs containing poly(A) tails from the nucleus into the cytoplasm. May be involved in the terminal step of the mRNA transport through the nuclear pore complex (NPC).</text>
</comment>
<reference evidence="17 18" key="1">
    <citation type="journal article" date="2021" name="BMC Biol.">
        <title>Horizontally acquired antibacterial genes associated with adaptive radiation of ladybird beetles.</title>
        <authorList>
            <person name="Li H.S."/>
            <person name="Tang X.F."/>
            <person name="Huang Y.H."/>
            <person name="Xu Z.Y."/>
            <person name="Chen M.L."/>
            <person name="Du X.Y."/>
            <person name="Qiu B.Y."/>
            <person name="Chen P.T."/>
            <person name="Zhang W."/>
            <person name="Slipinski A."/>
            <person name="Escalona H.E."/>
            <person name="Waterhouse R.M."/>
            <person name="Zwick A."/>
            <person name="Pang H."/>
        </authorList>
    </citation>
    <scope>NUCLEOTIDE SEQUENCE [LARGE SCALE GENOMIC DNA]</scope>
    <source>
        <strain evidence="17">SYSU2018</strain>
    </source>
</reference>
<dbReference type="GO" id="GO:0015031">
    <property type="term" value="P:protein transport"/>
    <property type="evidence" value="ECO:0007669"/>
    <property type="project" value="UniProtKB-KW"/>
</dbReference>
<dbReference type="Pfam" id="PF07817">
    <property type="entry name" value="GLE1"/>
    <property type="match status" value="1"/>
</dbReference>
<evidence type="ECO:0000256" key="3">
    <source>
        <dbReference type="ARBA" id="ARBA00011056"/>
    </source>
</evidence>
<evidence type="ECO:0000256" key="14">
    <source>
        <dbReference type="ARBA" id="ARBA00029983"/>
    </source>
</evidence>
<evidence type="ECO:0000313" key="18">
    <source>
        <dbReference type="Proteomes" id="UP001516400"/>
    </source>
</evidence>
<comment type="caution">
    <text evidence="17">The sequence shown here is derived from an EMBL/GenBank/DDBJ whole genome shotgun (WGS) entry which is preliminary data.</text>
</comment>
<evidence type="ECO:0000256" key="1">
    <source>
        <dbReference type="ARBA" id="ARBA00004496"/>
    </source>
</evidence>
<dbReference type="AlphaFoldDB" id="A0ABD2PAN8"/>
<evidence type="ECO:0000256" key="7">
    <source>
        <dbReference type="ARBA" id="ARBA00022927"/>
    </source>
</evidence>
<gene>
    <name evidence="17" type="ORF">HHI36_002483</name>
</gene>
<evidence type="ECO:0000256" key="11">
    <source>
        <dbReference type="ARBA" id="ARBA00023242"/>
    </source>
</evidence>
<evidence type="ECO:0000256" key="15">
    <source>
        <dbReference type="ARBA" id="ARBA00030897"/>
    </source>
</evidence>
<evidence type="ECO:0000256" key="9">
    <source>
        <dbReference type="ARBA" id="ARBA00023054"/>
    </source>
</evidence>
<keyword evidence="11" id="KW-0539">Nucleus</keyword>
<dbReference type="GO" id="GO:0005737">
    <property type="term" value="C:cytoplasm"/>
    <property type="evidence" value="ECO:0007669"/>
    <property type="project" value="UniProtKB-SubCell"/>
</dbReference>
<keyword evidence="7" id="KW-0653">Protein transport</keyword>
<dbReference type="GO" id="GO:0005643">
    <property type="term" value="C:nuclear pore"/>
    <property type="evidence" value="ECO:0007669"/>
    <property type="project" value="UniProtKB-SubCell"/>
</dbReference>
<evidence type="ECO:0000256" key="2">
    <source>
        <dbReference type="ARBA" id="ARBA00004567"/>
    </source>
</evidence>
<keyword evidence="10" id="KW-0906">Nuclear pore complex</keyword>
<evidence type="ECO:0000256" key="4">
    <source>
        <dbReference type="ARBA" id="ARBA00022448"/>
    </source>
</evidence>
<organism evidence="17 18">
    <name type="scientific">Cryptolaemus montrouzieri</name>
    <dbReference type="NCBI Taxonomy" id="559131"/>
    <lineage>
        <taxon>Eukaryota</taxon>
        <taxon>Metazoa</taxon>
        <taxon>Ecdysozoa</taxon>
        <taxon>Arthropoda</taxon>
        <taxon>Hexapoda</taxon>
        <taxon>Insecta</taxon>
        <taxon>Pterygota</taxon>
        <taxon>Neoptera</taxon>
        <taxon>Endopterygota</taxon>
        <taxon>Coleoptera</taxon>
        <taxon>Polyphaga</taxon>
        <taxon>Cucujiformia</taxon>
        <taxon>Coccinelloidea</taxon>
        <taxon>Coccinellidae</taxon>
        <taxon>Scymninae</taxon>
        <taxon>Scymnini</taxon>
        <taxon>Cryptolaemus</taxon>
    </lineage>
</organism>
<dbReference type="GO" id="GO:0006406">
    <property type="term" value="P:mRNA export from nucleus"/>
    <property type="evidence" value="ECO:0007669"/>
    <property type="project" value="UniProtKB-ARBA"/>
</dbReference>
<comment type="subcellular location">
    <subcellularLocation>
        <location evidence="1">Cytoplasm</location>
    </subcellularLocation>
    <subcellularLocation>
        <location evidence="2">Nucleus</location>
        <location evidence="2">Nuclear pore complex</location>
    </subcellularLocation>
</comment>
<dbReference type="EMBL" id="JABFTP020000185">
    <property type="protein sequence ID" value="KAL3288031.1"/>
    <property type="molecule type" value="Genomic_DNA"/>
</dbReference>
<accession>A0ABD2PAN8</accession>
<evidence type="ECO:0000313" key="17">
    <source>
        <dbReference type="EMBL" id="KAL3288031.1"/>
    </source>
</evidence>
<proteinExistence type="inferred from homology"/>
<evidence type="ECO:0000256" key="6">
    <source>
        <dbReference type="ARBA" id="ARBA00022816"/>
    </source>
</evidence>
<evidence type="ECO:0000256" key="8">
    <source>
        <dbReference type="ARBA" id="ARBA00023010"/>
    </source>
</evidence>
<evidence type="ECO:0000256" key="16">
    <source>
        <dbReference type="SAM" id="Coils"/>
    </source>
</evidence>
<dbReference type="FunFam" id="1.25.40.510:FF:000001">
    <property type="entry name" value="Nucleoporin GLE1 isoform 1"/>
    <property type="match status" value="1"/>
</dbReference>
<dbReference type="PANTHER" id="PTHR12960:SF0">
    <property type="entry name" value="MRNA EXPORT FACTOR GLE1"/>
    <property type="match status" value="1"/>
</dbReference>
<dbReference type="Proteomes" id="UP001516400">
    <property type="component" value="Unassembled WGS sequence"/>
</dbReference>
<sequence>MQSVHDLIPYLEDLKVSAFRKAELIKNEVHDVTIGPNASDPKSVRTRRSISPPAKKIIPKKDLFLGTQNALPIRQIVQEYEVERQEQVRSAIESHSKKFELFAAQQNDIKKQQWLLQQQLYLENMQRQKAEIMRALEEYDKNKSEDHKKFVSRYQELEEKRKITAAVLEAKKKEKELLNECLNYQSHFHAIYHEIIMNIKECGDDEIKAKLTPSWNQCKELNDLMNALISKCKSSSGCKEAYITARGVLKRITQLKNDVAEIILRKKLMKHESQIFEKQNAQLSSVKGDNVEKPVSNNISSEQTQISLVTSPLHNNVSKSNFKWYSDIIDFQEKYSESFNELADHNKLKQFRFDCKKAINLSVNAISAVSSQHLHDKYVKLSNLIRGQNVVIGDFKINASQHPRGIQYCIDLLAKKFVLQGDLMVSSNPEAAFSFATVIISLWNECPDFGKILLAYFYKECPYLVPFYIPRAVDQTDEDFYMSWGYKYVDGQIEKQDKFLKRMTGIMRLYFAILISFPVHGQKGNPHNIKVAWTWFVSVLKLKPRIDITATMLHIFLETVGFEMQITYKMQFFKLLRYFVEHYFPALKAIDMGGPVTRLECLIQTFKENRNQFKPPNGILPKSFW</sequence>
<dbReference type="PANTHER" id="PTHR12960">
    <property type="entry name" value="GLE-1-RELATED"/>
    <property type="match status" value="1"/>
</dbReference>